<dbReference type="Proteomes" id="UP000812077">
    <property type="component" value="Unassembled WGS sequence"/>
</dbReference>
<sequence>MVNRIVEVPIDLDDIDEDDLVEYLEDRGYLVEKKDLSSDDSNSAIDTGYNGQAKSVVRFINDNGEETLLKEVIYEFLGMGHFNDVDTLCEELKKRLS</sequence>
<evidence type="ECO:0000313" key="1">
    <source>
        <dbReference type="EMBL" id="MBW4754808.1"/>
    </source>
</evidence>
<comment type="caution">
    <text evidence="1">The sequence shown here is derived from an EMBL/GenBank/DDBJ whole genome shotgun (WGS) entry which is preliminary data.</text>
</comment>
<reference evidence="1 2" key="1">
    <citation type="submission" date="2021-07" db="EMBL/GenBank/DDBJ databases">
        <title>Genomic diversity and antimicrobial resistance of Prevotella spp. isolated from chronic lung disease airways.</title>
        <authorList>
            <person name="Webb K.A."/>
            <person name="Olagoke O.S."/>
            <person name="Baird T."/>
            <person name="Neill J."/>
            <person name="Pham A."/>
            <person name="Wells T.J."/>
            <person name="Ramsay K.A."/>
            <person name="Bell S.C."/>
            <person name="Sarovich D.S."/>
            <person name="Price E.P."/>
        </authorList>
    </citation>
    <scope>NUCLEOTIDE SEQUENCE [LARGE SCALE GENOMIC DNA]</scope>
    <source>
        <strain evidence="1 2">SCHI0027.S.6</strain>
    </source>
</reference>
<name>A0ABS6Y5P9_9BACT</name>
<evidence type="ECO:0000313" key="2">
    <source>
        <dbReference type="Proteomes" id="UP000812077"/>
    </source>
</evidence>
<dbReference type="RefSeq" id="WP_219433418.1">
    <property type="nucleotide sequence ID" value="NZ_JAHXCP010000009.1"/>
</dbReference>
<proteinExistence type="predicted"/>
<keyword evidence="2" id="KW-1185">Reference proteome</keyword>
<gene>
    <name evidence="1" type="ORF">KZO77_07090</name>
</gene>
<protein>
    <submittedName>
        <fullName evidence="1">Uncharacterized protein</fullName>
    </submittedName>
</protein>
<dbReference type="EMBL" id="JAHXCP010000009">
    <property type="protein sequence ID" value="MBW4754808.1"/>
    <property type="molecule type" value="Genomic_DNA"/>
</dbReference>
<organism evidence="1 2">
    <name type="scientific">Prevotella melaninogenica</name>
    <dbReference type="NCBI Taxonomy" id="28132"/>
    <lineage>
        <taxon>Bacteria</taxon>
        <taxon>Pseudomonadati</taxon>
        <taxon>Bacteroidota</taxon>
        <taxon>Bacteroidia</taxon>
        <taxon>Bacteroidales</taxon>
        <taxon>Prevotellaceae</taxon>
        <taxon>Prevotella</taxon>
    </lineage>
</organism>
<accession>A0ABS6Y5P9</accession>